<reference evidence="3" key="1">
    <citation type="submission" date="2019-07" db="EMBL/GenBank/DDBJ databases">
        <title>Bacillus alkalisoli sp. nov. isolated from saline soil.</title>
        <authorList>
            <person name="Sun J.-Q."/>
            <person name="Xu L."/>
        </authorList>
    </citation>
    <scope>NUCLEOTIDE SEQUENCE [LARGE SCALE GENOMIC DNA]</scope>
    <source>
        <strain evidence="3">M4U3P1</strain>
    </source>
</reference>
<dbReference type="Proteomes" id="UP000318138">
    <property type="component" value="Chromosome"/>
</dbReference>
<sequence length="48" mass="5670">MTKENKNEGIEETKEQVNDTLTEGTIDREKEEKEKDKKDKQDEEEDGK</sequence>
<name>A0A859FE64_9BACI</name>
<protein>
    <submittedName>
        <fullName evidence="2">DUF4025 domain-containing protein</fullName>
    </submittedName>
</protein>
<dbReference type="AlphaFoldDB" id="A0A859FE64"/>
<feature type="compositionally biased region" description="Basic and acidic residues" evidence="1">
    <location>
        <begin position="1"/>
        <end position="17"/>
    </location>
</feature>
<organism evidence="2 3">
    <name type="scientific">Paenalkalicoccus suaedae</name>
    <dbReference type="NCBI Taxonomy" id="2592382"/>
    <lineage>
        <taxon>Bacteria</taxon>
        <taxon>Bacillati</taxon>
        <taxon>Bacillota</taxon>
        <taxon>Bacilli</taxon>
        <taxon>Bacillales</taxon>
        <taxon>Bacillaceae</taxon>
        <taxon>Paenalkalicoccus</taxon>
    </lineage>
</organism>
<evidence type="ECO:0000313" key="3">
    <source>
        <dbReference type="Proteomes" id="UP000318138"/>
    </source>
</evidence>
<keyword evidence="3" id="KW-1185">Reference proteome</keyword>
<dbReference type="InterPro" id="IPR025100">
    <property type="entry name" value="DUF4025"/>
</dbReference>
<gene>
    <name evidence="2" type="ORF">FLK61_31195</name>
</gene>
<accession>A0A859FE64</accession>
<feature type="region of interest" description="Disordered" evidence="1">
    <location>
        <begin position="1"/>
        <end position="48"/>
    </location>
</feature>
<dbReference type="KEGG" id="psua:FLK61_31195"/>
<evidence type="ECO:0000313" key="2">
    <source>
        <dbReference type="EMBL" id="QKS71181.1"/>
    </source>
</evidence>
<feature type="compositionally biased region" description="Basic and acidic residues" evidence="1">
    <location>
        <begin position="25"/>
        <end position="41"/>
    </location>
</feature>
<dbReference type="RefSeq" id="WP_176009217.1">
    <property type="nucleotide sequence ID" value="NZ_CP041372.2"/>
</dbReference>
<proteinExistence type="predicted"/>
<dbReference type="Pfam" id="PF13217">
    <property type="entry name" value="DUF4025"/>
    <property type="match status" value="1"/>
</dbReference>
<dbReference type="EMBL" id="CP041372">
    <property type="protein sequence ID" value="QKS71181.1"/>
    <property type="molecule type" value="Genomic_DNA"/>
</dbReference>
<evidence type="ECO:0000256" key="1">
    <source>
        <dbReference type="SAM" id="MobiDB-lite"/>
    </source>
</evidence>